<name>A0A8H7Y4A1_PSICU</name>
<gene>
    <name evidence="1" type="ORF">JR316_001872</name>
</gene>
<dbReference type="SUPFAM" id="SSF51126">
    <property type="entry name" value="Pectin lyase-like"/>
    <property type="match status" value="1"/>
</dbReference>
<dbReference type="Gene3D" id="2.160.20.10">
    <property type="entry name" value="Single-stranded right-handed beta-helix, Pectin lyase-like"/>
    <property type="match status" value="1"/>
</dbReference>
<reference evidence="1" key="1">
    <citation type="submission" date="2021-02" db="EMBL/GenBank/DDBJ databases">
        <title>Psilocybe cubensis genome.</title>
        <authorList>
            <person name="Mckernan K.J."/>
            <person name="Crawford S."/>
            <person name="Trippe A."/>
            <person name="Kane L.T."/>
            <person name="Mclaughlin S."/>
        </authorList>
    </citation>
    <scope>NUCLEOTIDE SEQUENCE [LARGE SCALE GENOMIC DNA]</scope>
    <source>
        <strain evidence="1">MGC-MH-2018</strain>
    </source>
</reference>
<organism evidence="1">
    <name type="scientific">Psilocybe cubensis</name>
    <name type="common">Psychedelic mushroom</name>
    <name type="synonym">Stropharia cubensis</name>
    <dbReference type="NCBI Taxonomy" id="181762"/>
    <lineage>
        <taxon>Eukaryota</taxon>
        <taxon>Fungi</taxon>
        <taxon>Dikarya</taxon>
        <taxon>Basidiomycota</taxon>
        <taxon>Agaricomycotina</taxon>
        <taxon>Agaricomycetes</taxon>
        <taxon>Agaricomycetidae</taxon>
        <taxon>Agaricales</taxon>
        <taxon>Agaricineae</taxon>
        <taxon>Strophariaceae</taxon>
        <taxon>Psilocybe</taxon>
    </lineage>
</organism>
<dbReference type="AlphaFoldDB" id="A0A8H7Y4A1"/>
<accession>A0A8H7Y4A1</accession>
<sequence length="77" mass="8290">MIIAHVLTSILKHKEMFQMIKVMAYLPGSIDSNVIVSGILISGNTIIENDQALRIKTKALATNSTVTNITYSVGSAV</sequence>
<dbReference type="EMBL" id="JAFIQS010000002">
    <property type="protein sequence ID" value="KAG5172373.1"/>
    <property type="molecule type" value="Genomic_DNA"/>
</dbReference>
<proteinExistence type="predicted"/>
<protein>
    <submittedName>
        <fullName evidence="1">Uncharacterized protein</fullName>
    </submittedName>
</protein>
<evidence type="ECO:0000313" key="1">
    <source>
        <dbReference type="EMBL" id="KAG5172373.1"/>
    </source>
</evidence>
<dbReference type="InterPro" id="IPR012334">
    <property type="entry name" value="Pectin_lyas_fold"/>
</dbReference>
<comment type="caution">
    <text evidence="1">The sequence shown here is derived from an EMBL/GenBank/DDBJ whole genome shotgun (WGS) entry which is preliminary data.</text>
</comment>
<dbReference type="InterPro" id="IPR011050">
    <property type="entry name" value="Pectin_lyase_fold/virulence"/>
</dbReference>